<organism evidence="1">
    <name type="scientific">viral metagenome</name>
    <dbReference type="NCBI Taxonomy" id="1070528"/>
    <lineage>
        <taxon>unclassified sequences</taxon>
        <taxon>metagenomes</taxon>
        <taxon>organismal metagenomes</taxon>
    </lineage>
</organism>
<dbReference type="EMBL" id="MT143213">
    <property type="protein sequence ID" value="QJA94219.1"/>
    <property type="molecule type" value="Genomic_DNA"/>
</dbReference>
<proteinExistence type="predicted"/>
<gene>
    <name evidence="1" type="ORF">MM415B03931_0007</name>
</gene>
<reference evidence="1" key="1">
    <citation type="submission" date="2020-03" db="EMBL/GenBank/DDBJ databases">
        <title>The deep terrestrial virosphere.</title>
        <authorList>
            <person name="Holmfeldt K."/>
            <person name="Nilsson E."/>
            <person name="Simone D."/>
            <person name="Lopez-Fernandez M."/>
            <person name="Wu X."/>
            <person name="de Brujin I."/>
            <person name="Lundin D."/>
            <person name="Andersson A."/>
            <person name="Bertilsson S."/>
            <person name="Dopson M."/>
        </authorList>
    </citation>
    <scope>NUCLEOTIDE SEQUENCE</scope>
    <source>
        <strain evidence="1">MM415B03931</strain>
    </source>
</reference>
<name>A0A6M3LIK7_9ZZZZ</name>
<evidence type="ECO:0000313" key="1">
    <source>
        <dbReference type="EMBL" id="QJA94219.1"/>
    </source>
</evidence>
<protein>
    <submittedName>
        <fullName evidence="1">Uncharacterized protein</fullName>
    </submittedName>
</protein>
<accession>A0A6M3LIK7</accession>
<dbReference type="AlphaFoldDB" id="A0A6M3LIK7"/>
<sequence length="58" mass="6035">MFGQKMVGVWGGVPSTGEVVDSEGTRSQFKGNGRLKCGVCGQPQTIHSLLQLGSCPSP</sequence>